<sequence length="43" mass="4971">MRFLHIFAAFHQGKPPQNASEFLRMVVFSDRSTKIQCCALSTR</sequence>
<dbReference type="HOGENOM" id="CLU_3237663_0_0_10"/>
<organism evidence="1 2">
    <name type="scientific">Hoylesella loescheii DSM 19665 = JCM 12249 = ATCC 15930</name>
    <dbReference type="NCBI Taxonomy" id="1122985"/>
    <lineage>
        <taxon>Bacteria</taxon>
        <taxon>Pseudomonadati</taxon>
        <taxon>Bacteroidota</taxon>
        <taxon>Bacteroidia</taxon>
        <taxon>Bacteroidales</taxon>
        <taxon>Prevotellaceae</taxon>
        <taxon>Hoylesella</taxon>
    </lineage>
</organism>
<dbReference type="AlphaFoldDB" id="A0A069QPZ2"/>
<keyword evidence="2" id="KW-1185">Reference proteome</keyword>
<protein>
    <submittedName>
        <fullName evidence="1">Uncharacterized protein</fullName>
    </submittedName>
</protein>
<comment type="caution">
    <text evidence="1">The sequence shown here is derived from an EMBL/GenBank/DDBJ whole genome shotgun (WGS) entry which is preliminary data.</text>
</comment>
<gene>
    <name evidence="1" type="ORF">HMPREF1991_01976</name>
</gene>
<accession>A0A069QPZ2</accession>
<reference evidence="1 2" key="1">
    <citation type="submission" date="2013-08" db="EMBL/GenBank/DDBJ databases">
        <authorList>
            <person name="Weinstock G."/>
            <person name="Sodergren E."/>
            <person name="Wylie T."/>
            <person name="Fulton L."/>
            <person name="Fulton R."/>
            <person name="Fronick C."/>
            <person name="O'Laughlin M."/>
            <person name="Godfrey J."/>
            <person name="Miner T."/>
            <person name="Herter B."/>
            <person name="Appelbaum E."/>
            <person name="Cordes M."/>
            <person name="Lek S."/>
            <person name="Wollam A."/>
            <person name="Pepin K.H."/>
            <person name="Palsikar V.B."/>
            <person name="Mitreva M."/>
            <person name="Wilson R.K."/>
        </authorList>
    </citation>
    <scope>NUCLEOTIDE SEQUENCE [LARGE SCALE GENOMIC DNA]</scope>
    <source>
        <strain evidence="1 2">ATCC 15930</strain>
    </source>
</reference>
<evidence type="ECO:0000313" key="1">
    <source>
        <dbReference type="EMBL" id="KDR51926.1"/>
    </source>
</evidence>
<dbReference type="Proteomes" id="UP000027442">
    <property type="component" value="Unassembled WGS sequence"/>
</dbReference>
<name>A0A069QPZ2_HOYLO</name>
<evidence type="ECO:0000313" key="2">
    <source>
        <dbReference type="Proteomes" id="UP000027442"/>
    </source>
</evidence>
<dbReference type="EMBL" id="JNGW01000086">
    <property type="protein sequence ID" value="KDR51926.1"/>
    <property type="molecule type" value="Genomic_DNA"/>
</dbReference>
<proteinExistence type="predicted"/>